<proteinExistence type="predicted"/>
<evidence type="ECO:0000313" key="2">
    <source>
        <dbReference type="Proteomes" id="UP001172142"/>
    </source>
</evidence>
<name>A0ABT8NEW3_9BACL</name>
<keyword evidence="1" id="KW-0238">DNA-binding</keyword>
<protein>
    <submittedName>
        <fullName evidence="1">DNA-binding protein</fullName>
    </submittedName>
</protein>
<dbReference type="Proteomes" id="UP001172142">
    <property type="component" value="Unassembled WGS sequence"/>
</dbReference>
<dbReference type="RefSeq" id="WP_300991727.1">
    <property type="nucleotide sequence ID" value="NZ_CP129235.1"/>
</dbReference>
<comment type="caution">
    <text evidence="1">The sequence shown here is derived from an EMBL/GenBank/DDBJ whole genome shotgun (WGS) entry which is preliminary data.</text>
</comment>
<dbReference type="Gene3D" id="1.10.150.20">
    <property type="entry name" value="5' to 3' exonuclease, C-terminal subdomain"/>
    <property type="match status" value="1"/>
</dbReference>
<evidence type="ECO:0000313" key="1">
    <source>
        <dbReference type="EMBL" id="MDN7246444.1"/>
    </source>
</evidence>
<dbReference type="GO" id="GO:0003677">
    <property type="term" value="F:DNA binding"/>
    <property type="evidence" value="ECO:0007669"/>
    <property type="project" value="UniProtKB-KW"/>
</dbReference>
<keyword evidence="2" id="KW-1185">Reference proteome</keyword>
<reference evidence="1 2" key="1">
    <citation type="submission" date="2023-07" db="EMBL/GenBank/DDBJ databases">
        <title>Novel species in genus Planococcus.</title>
        <authorList>
            <person name="Ning S."/>
        </authorList>
    </citation>
    <scope>NUCLEOTIDE SEQUENCE [LARGE SCALE GENOMIC DNA]</scope>
    <source>
        <strain evidence="1 2">N017</strain>
    </source>
</reference>
<organism evidence="1 2">
    <name type="scientific">Planococcus shenhongbingii</name>
    <dbReference type="NCBI Taxonomy" id="3058398"/>
    <lineage>
        <taxon>Bacteria</taxon>
        <taxon>Bacillati</taxon>
        <taxon>Bacillota</taxon>
        <taxon>Bacilli</taxon>
        <taxon>Bacillales</taxon>
        <taxon>Caryophanaceae</taxon>
        <taxon>Planococcus</taxon>
    </lineage>
</organism>
<dbReference type="SUPFAM" id="SSF47789">
    <property type="entry name" value="C-terminal domain of RNA polymerase alpha subunit"/>
    <property type="match status" value="1"/>
</dbReference>
<accession>A0ABT8NEW3</accession>
<dbReference type="EMBL" id="JAUJWU010000003">
    <property type="protein sequence ID" value="MDN7246444.1"/>
    <property type="molecule type" value="Genomic_DNA"/>
</dbReference>
<gene>
    <name evidence="1" type="ORF">QWY13_13185</name>
</gene>
<sequence>MADNQTEIEHSLPHGIGKPATRAFLLAGFARLEQFTTVSEKEMLKLHGVGPKAVAIIREALAEKGLSFSQKTTD</sequence>